<sequence length="194" mass="21297">MALAFVPAGPGVMQLPACNPAHATHVTLPPKPDVTQLPAPRPSLHVPFVGTHLSPHIAFVNTRPHPHAAFVDTGYYLRVAFVDTRPHPHVVCPVSVHRLCRVTAPPTRGLDTGFVPPSFVCLRELDNPDSVRDATFIKFTLDVDKNQNHRNLPVVLQRKAFVGKVHKSIALTVSADFPARCDADDEEYAESTRE</sequence>
<evidence type="ECO:0000313" key="2">
    <source>
        <dbReference type="Proteomes" id="UP001215280"/>
    </source>
</evidence>
<comment type="caution">
    <text evidence="1">The sequence shown here is derived from an EMBL/GenBank/DDBJ whole genome shotgun (WGS) entry which is preliminary data.</text>
</comment>
<name>A0AAD7JAH1_9AGAR</name>
<dbReference type="Proteomes" id="UP001215280">
    <property type="component" value="Unassembled WGS sequence"/>
</dbReference>
<gene>
    <name evidence="1" type="ORF">DFH07DRAFT_958162</name>
</gene>
<organism evidence="1 2">
    <name type="scientific">Mycena maculata</name>
    <dbReference type="NCBI Taxonomy" id="230809"/>
    <lineage>
        <taxon>Eukaryota</taxon>
        <taxon>Fungi</taxon>
        <taxon>Dikarya</taxon>
        <taxon>Basidiomycota</taxon>
        <taxon>Agaricomycotina</taxon>
        <taxon>Agaricomycetes</taxon>
        <taxon>Agaricomycetidae</taxon>
        <taxon>Agaricales</taxon>
        <taxon>Marasmiineae</taxon>
        <taxon>Mycenaceae</taxon>
        <taxon>Mycena</taxon>
    </lineage>
</organism>
<keyword evidence="2" id="KW-1185">Reference proteome</keyword>
<proteinExistence type="predicted"/>
<protein>
    <submittedName>
        <fullName evidence="1">Uncharacterized protein</fullName>
    </submittedName>
</protein>
<accession>A0AAD7JAH1</accession>
<dbReference type="AlphaFoldDB" id="A0AAD7JAH1"/>
<dbReference type="EMBL" id="JARJLG010000053">
    <property type="protein sequence ID" value="KAJ7759020.1"/>
    <property type="molecule type" value="Genomic_DNA"/>
</dbReference>
<reference evidence="1" key="1">
    <citation type="submission" date="2023-03" db="EMBL/GenBank/DDBJ databases">
        <title>Massive genome expansion in bonnet fungi (Mycena s.s.) driven by repeated elements and novel gene families across ecological guilds.</title>
        <authorList>
            <consortium name="Lawrence Berkeley National Laboratory"/>
            <person name="Harder C.B."/>
            <person name="Miyauchi S."/>
            <person name="Viragh M."/>
            <person name="Kuo A."/>
            <person name="Thoen E."/>
            <person name="Andreopoulos B."/>
            <person name="Lu D."/>
            <person name="Skrede I."/>
            <person name="Drula E."/>
            <person name="Henrissat B."/>
            <person name="Morin E."/>
            <person name="Kohler A."/>
            <person name="Barry K."/>
            <person name="LaButti K."/>
            <person name="Morin E."/>
            <person name="Salamov A."/>
            <person name="Lipzen A."/>
            <person name="Mereny Z."/>
            <person name="Hegedus B."/>
            <person name="Baldrian P."/>
            <person name="Stursova M."/>
            <person name="Weitz H."/>
            <person name="Taylor A."/>
            <person name="Grigoriev I.V."/>
            <person name="Nagy L.G."/>
            <person name="Martin F."/>
            <person name="Kauserud H."/>
        </authorList>
    </citation>
    <scope>NUCLEOTIDE SEQUENCE</scope>
    <source>
        <strain evidence="1">CBHHK188m</strain>
    </source>
</reference>
<evidence type="ECO:0000313" key="1">
    <source>
        <dbReference type="EMBL" id="KAJ7759020.1"/>
    </source>
</evidence>